<keyword evidence="1" id="KW-0812">Transmembrane</keyword>
<name>A0AAV5THR4_9BILA</name>
<accession>A0AAV5THR4</accession>
<feature type="transmembrane region" description="Helical" evidence="1">
    <location>
        <begin position="44"/>
        <end position="68"/>
    </location>
</feature>
<gene>
    <name evidence="2" type="ORF">PENTCL1PPCAC_16058</name>
</gene>
<keyword evidence="3" id="KW-1185">Reference proteome</keyword>
<dbReference type="PANTHER" id="PTHR47521:SF18">
    <property type="entry name" value="G PROTEIN-COUPLED RECEPTOR-RELATED"/>
    <property type="match status" value="1"/>
</dbReference>
<feature type="non-terminal residue" evidence="2">
    <location>
        <position position="1"/>
    </location>
</feature>
<comment type="caution">
    <text evidence="2">The sequence shown here is derived from an EMBL/GenBank/DDBJ whole genome shotgun (WGS) entry which is preliminary data.</text>
</comment>
<reference evidence="2" key="1">
    <citation type="submission" date="2023-10" db="EMBL/GenBank/DDBJ databases">
        <title>Genome assembly of Pristionchus species.</title>
        <authorList>
            <person name="Yoshida K."/>
            <person name="Sommer R.J."/>
        </authorList>
    </citation>
    <scope>NUCLEOTIDE SEQUENCE</scope>
    <source>
        <strain evidence="2">RS0144</strain>
    </source>
</reference>
<sequence>ILDFCDGFPLISIVLNLLCLVASLPVLVLLIAIQRSAVHANCRFLISCWASSLLGILLNIALLYGHMITFDGGFLPRGVVSPPLRPSLLWMHGVVYFASSSFEMFIVIERFLSTRNPHIYHESGRATKTMTSFAILAVALGTCNGYVLYILRSQTIGLLIHNLLDLLTLTVNTLGIRYSKGRFNHLYANGSLNARYQVKEAHVMAKAMNPVYLASFLLKMTATGVGYIYSIFICCTDVRYYVLLDVSYFLIHVINCVFSSKFLIFKHESIRKSARSLLKNDR</sequence>
<feature type="transmembrane region" description="Helical" evidence="1">
    <location>
        <begin position="88"/>
        <end position="108"/>
    </location>
</feature>
<dbReference type="Proteomes" id="UP001432027">
    <property type="component" value="Unassembled WGS sequence"/>
</dbReference>
<dbReference type="InterPro" id="IPR052860">
    <property type="entry name" value="NRL-GPCR1"/>
</dbReference>
<keyword evidence="1" id="KW-0472">Membrane</keyword>
<feature type="transmembrane region" description="Helical" evidence="1">
    <location>
        <begin position="238"/>
        <end position="265"/>
    </location>
</feature>
<feature type="transmembrane region" description="Helical" evidence="1">
    <location>
        <begin position="156"/>
        <end position="176"/>
    </location>
</feature>
<feature type="transmembrane region" description="Helical" evidence="1">
    <location>
        <begin position="211"/>
        <end position="232"/>
    </location>
</feature>
<dbReference type="PANTHER" id="PTHR47521">
    <property type="entry name" value="SERPENTINE RECEPTOR, CLASS E (EPSILON)-RELATED"/>
    <property type="match status" value="1"/>
</dbReference>
<proteinExistence type="predicted"/>
<protein>
    <recommendedName>
        <fullName evidence="4">G protein-coupled receptor</fullName>
    </recommendedName>
</protein>
<evidence type="ECO:0000256" key="1">
    <source>
        <dbReference type="SAM" id="Phobius"/>
    </source>
</evidence>
<feature type="transmembrane region" description="Helical" evidence="1">
    <location>
        <begin position="12"/>
        <end position="32"/>
    </location>
</feature>
<evidence type="ECO:0000313" key="2">
    <source>
        <dbReference type="EMBL" id="GMS93883.1"/>
    </source>
</evidence>
<evidence type="ECO:0000313" key="3">
    <source>
        <dbReference type="Proteomes" id="UP001432027"/>
    </source>
</evidence>
<feature type="transmembrane region" description="Helical" evidence="1">
    <location>
        <begin position="129"/>
        <end position="150"/>
    </location>
</feature>
<dbReference type="EMBL" id="BTSX01000004">
    <property type="protein sequence ID" value="GMS93883.1"/>
    <property type="molecule type" value="Genomic_DNA"/>
</dbReference>
<dbReference type="AlphaFoldDB" id="A0AAV5THR4"/>
<keyword evidence="1" id="KW-1133">Transmembrane helix</keyword>
<feature type="non-terminal residue" evidence="2">
    <location>
        <position position="282"/>
    </location>
</feature>
<organism evidence="2 3">
    <name type="scientific">Pristionchus entomophagus</name>
    <dbReference type="NCBI Taxonomy" id="358040"/>
    <lineage>
        <taxon>Eukaryota</taxon>
        <taxon>Metazoa</taxon>
        <taxon>Ecdysozoa</taxon>
        <taxon>Nematoda</taxon>
        <taxon>Chromadorea</taxon>
        <taxon>Rhabditida</taxon>
        <taxon>Rhabditina</taxon>
        <taxon>Diplogasteromorpha</taxon>
        <taxon>Diplogasteroidea</taxon>
        <taxon>Neodiplogasteridae</taxon>
        <taxon>Pristionchus</taxon>
    </lineage>
</organism>
<evidence type="ECO:0008006" key="4">
    <source>
        <dbReference type="Google" id="ProtNLM"/>
    </source>
</evidence>